<dbReference type="EnsemblPlants" id="AET1Gv20004200.1">
    <property type="protein sequence ID" value="AET1Gv20004200.1"/>
    <property type="gene ID" value="AET1Gv20004200"/>
</dbReference>
<evidence type="ECO:0000256" key="1">
    <source>
        <dbReference type="SAM" id="MobiDB-lite"/>
    </source>
</evidence>
<feature type="region of interest" description="Disordered" evidence="1">
    <location>
        <begin position="167"/>
        <end position="186"/>
    </location>
</feature>
<accession>A0A452XI35</accession>
<sequence length="232" mass="26720">AIRSALMALPPWFGPLTVLQEVERLTIEDNNNATRGWTRAHIKSSLIARRHDDHQQLPQEEFDAAFRRVFSDLLRGDHLVKGVNRQHYKLHTAVPHHLPSWFCKDAVLRTVEMLDNNNNDDGGSTWAQIRNSLMERYHQQAQLLPPNFHRLLRKMLSVLRKRGHLTRGANGPQHYTRRQAPAFNERHPIPLEEFQLGYYLGYTMGGTQGYIYGEFQGMMVGMELGGDQDEAA</sequence>
<protein>
    <submittedName>
        <fullName evidence="2">Uncharacterized protein</fullName>
    </submittedName>
</protein>
<evidence type="ECO:0000313" key="3">
    <source>
        <dbReference type="Proteomes" id="UP000015105"/>
    </source>
</evidence>
<reference evidence="2" key="3">
    <citation type="journal article" date="2017" name="Nature">
        <title>Genome sequence of the progenitor of the wheat D genome Aegilops tauschii.</title>
        <authorList>
            <person name="Luo M.C."/>
            <person name="Gu Y.Q."/>
            <person name="Puiu D."/>
            <person name="Wang H."/>
            <person name="Twardziok S.O."/>
            <person name="Deal K.R."/>
            <person name="Huo N."/>
            <person name="Zhu T."/>
            <person name="Wang L."/>
            <person name="Wang Y."/>
            <person name="McGuire P.E."/>
            <person name="Liu S."/>
            <person name="Long H."/>
            <person name="Ramasamy R.K."/>
            <person name="Rodriguez J.C."/>
            <person name="Van S.L."/>
            <person name="Yuan L."/>
            <person name="Wang Z."/>
            <person name="Xia Z."/>
            <person name="Xiao L."/>
            <person name="Anderson O.D."/>
            <person name="Ouyang S."/>
            <person name="Liang Y."/>
            <person name="Zimin A.V."/>
            <person name="Pertea G."/>
            <person name="Qi P."/>
            <person name="Bennetzen J.L."/>
            <person name="Dai X."/>
            <person name="Dawson M.W."/>
            <person name="Muller H.G."/>
            <person name="Kugler K."/>
            <person name="Rivarola-Duarte L."/>
            <person name="Spannagl M."/>
            <person name="Mayer K.F.X."/>
            <person name="Lu F.H."/>
            <person name="Bevan M.W."/>
            <person name="Leroy P."/>
            <person name="Li P."/>
            <person name="You F.M."/>
            <person name="Sun Q."/>
            <person name="Liu Z."/>
            <person name="Lyons E."/>
            <person name="Wicker T."/>
            <person name="Salzberg S.L."/>
            <person name="Devos K.M."/>
            <person name="Dvorak J."/>
        </authorList>
    </citation>
    <scope>NUCLEOTIDE SEQUENCE [LARGE SCALE GENOMIC DNA]</scope>
    <source>
        <strain evidence="2">cv. AL8/78</strain>
    </source>
</reference>
<reference evidence="3" key="1">
    <citation type="journal article" date="2014" name="Science">
        <title>Ancient hybridizations among the ancestral genomes of bread wheat.</title>
        <authorList>
            <consortium name="International Wheat Genome Sequencing Consortium,"/>
            <person name="Marcussen T."/>
            <person name="Sandve S.R."/>
            <person name="Heier L."/>
            <person name="Spannagl M."/>
            <person name="Pfeifer M."/>
            <person name="Jakobsen K.S."/>
            <person name="Wulff B.B."/>
            <person name="Steuernagel B."/>
            <person name="Mayer K.F."/>
            <person name="Olsen O.A."/>
        </authorList>
    </citation>
    <scope>NUCLEOTIDE SEQUENCE [LARGE SCALE GENOMIC DNA]</scope>
    <source>
        <strain evidence="3">cv. AL8/78</strain>
    </source>
</reference>
<reference evidence="2" key="4">
    <citation type="submission" date="2019-03" db="UniProtKB">
        <authorList>
            <consortium name="EnsemblPlants"/>
        </authorList>
    </citation>
    <scope>IDENTIFICATION</scope>
</reference>
<reference evidence="2" key="5">
    <citation type="journal article" date="2021" name="G3 (Bethesda)">
        <title>Aegilops tauschii genome assembly Aet v5.0 features greater sequence contiguity and improved annotation.</title>
        <authorList>
            <person name="Wang L."/>
            <person name="Zhu T."/>
            <person name="Rodriguez J.C."/>
            <person name="Deal K.R."/>
            <person name="Dubcovsky J."/>
            <person name="McGuire P.E."/>
            <person name="Lux T."/>
            <person name="Spannagl M."/>
            <person name="Mayer K.F.X."/>
            <person name="Baldrich P."/>
            <person name="Meyers B.C."/>
            <person name="Huo N."/>
            <person name="Gu Y.Q."/>
            <person name="Zhou H."/>
            <person name="Devos K.M."/>
            <person name="Bennetzen J.L."/>
            <person name="Unver T."/>
            <person name="Budak H."/>
            <person name="Gulick P.J."/>
            <person name="Galiba G."/>
            <person name="Kalapos B."/>
            <person name="Nelson D.R."/>
            <person name="Li P."/>
            <person name="You F.M."/>
            <person name="Luo M.C."/>
            <person name="Dvorak J."/>
        </authorList>
    </citation>
    <scope>NUCLEOTIDE SEQUENCE [LARGE SCALE GENOMIC DNA]</scope>
    <source>
        <strain evidence="2">cv. AL8/78</strain>
    </source>
</reference>
<proteinExistence type="predicted"/>
<keyword evidence="3" id="KW-1185">Reference proteome</keyword>
<dbReference type="AlphaFoldDB" id="A0A452XI35"/>
<evidence type="ECO:0000313" key="2">
    <source>
        <dbReference type="EnsemblPlants" id="AET1Gv20004200.1"/>
    </source>
</evidence>
<reference evidence="3" key="2">
    <citation type="journal article" date="2017" name="Nat. Plants">
        <title>The Aegilops tauschii genome reveals multiple impacts of transposons.</title>
        <authorList>
            <person name="Zhao G."/>
            <person name="Zou C."/>
            <person name="Li K."/>
            <person name="Wang K."/>
            <person name="Li T."/>
            <person name="Gao L."/>
            <person name="Zhang X."/>
            <person name="Wang H."/>
            <person name="Yang Z."/>
            <person name="Liu X."/>
            <person name="Jiang W."/>
            <person name="Mao L."/>
            <person name="Kong X."/>
            <person name="Jiao Y."/>
            <person name="Jia J."/>
        </authorList>
    </citation>
    <scope>NUCLEOTIDE SEQUENCE [LARGE SCALE GENOMIC DNA]</scope>
    <source>
        <strain evidence="3">cv. AL8/78</strain>
    </source>
</reference>
<dbReference type="Gramene" id="AET1Gv20004200.1">
    <property type="protein sequence ID" value="AET1Gv20004200.1"/>
    <property type="gene ID" value="AET1Gv20004200"/>
</dbReference>
<name>A0A452XI35_AEGTS</name>
<organism evidence="2 3">
    <name type="scientific">Aegilops tauschii subsp. strangulata</name>
    <name type="common">Goatgrass</name>
    <dbReference type="NCBI Taxonomy" id="200361"/>
    <lineage>
        <taxon>Eukaryota</taxon>
        <taxon>Viridiplantae</taxon>
        <taxon>Streptophyta</taxon>
        <taxon>Embryophyta</taxon>
        <taxon>Tracheophyta</taxon>
        <taxon>Spermatophyta</taxon>
        <taxon>Magnoliopsida</taxon>
        <taxon>Liliopsida</taxon>
        <taxon>Poales</taxon>
        <taxon>Poaceae</taxon>
        <taxon>BOP clade</taxon>
        <taxon>Pooideae</taxon>
        <taxon>Triticodae</taxon>
        <taxon>Triticeae</taxon>
        <taxon>Triticinae</taxon>
        <taxon>Aegilops</taxon>
    </lineage>
</organism>
<dbReference type="Proteomes" id="UP000015105">
    <property type="component" value="Chromosome 1D"/>
</dbReference>